<protein>
    <submittedName>
        <fullName evidence="2">Uncharacterized protein</fullName>
    </submittedName>
</protein>
<dbReference type="EMBL" id="HBGU01073340">
    <property type="protein sequence ID" value="CAD9536579.1"/>
    <property type="molecule type" value="Transcribed_RNA"/>
</dbReference>
<reference evidence="2" key="1">
    <citation type="submission" date="2021-01" db="EMBL/GenBank/DDBJ databases">
        <authorList>
            <person name="Corre E."/>
            <person name="Pelletier E."/>
            <person name="Niang G."/>
            <person name="Scheremetjew M."/>
            <person name="Finn R."/>
            <person name="Kale V."/>
            <person name="Holt S."/>
            <person name="Cochrane G."/>
            <person name="Meng A."/>
            <person name="Brown T."/>
            <person name="Cohen L."/>
        </authorList>
    </citation>
    <scope>NUCLEOTIDE SEQUENCE</scope>
    <source>
        <strain evidence="2">UTEX LB 985</strain>
    </source>
</reference>
<dbReference type="EMBL" id="HBGU01073341">
    <property type="protein sequence ID" value="CAD9536582.1"/>
    <property type="molecule type" value="Transcribed_RNA"/>
</dbReference>
<gene>
    <name evidence="1" type="ORF">CBRE1094_LOCUS39922</name>
    <name evidence="2" type="ORF">CBRE1094_LOCUS39923</name>
</gene>
<dbReference type="AlphaFoldDB" id="A0A6U7LS46"/>
<evidence type="ECO:0000313" key="2">
    <source>
        <dbReference type="EMBL" id="CAD9536582.1"/>
    </source>
</evidence>
<evidence type="ECO:0000313" key="1">
    <source>
        <dbReference type="EMBL" id="CAD9536579.1"/>
    </source>
</evidence>
<organism evidence="2">
    <name type="scientific">Haptolina brevifila</name>
    <dbReference type="NCBI Taxonomy" id="156173"/>
    <lineage>
        <taxon>Eukaryota</taxon>
        <taxon>Haptista</taxon>
        <taxon>Haptophyta</taxon>
        <taxon>Prymnesiophyceae</taxon>
        <taxon>Prymnesiales</taxon>
        <taxon>Prymnesiaceae</taxon>
        <taxon>Haptolina</taxon>
    </lineage>
</organism>
<sequence length="104" mass="11220">METLLRCVRVGALPLASQCGRTCHSTSSACPAGRIVTCAQDTLAPSGHCVHSAARTDAAAMTDGTTRSRDIAAPPARVRRLVKGDLCLAIFEWWWIMNTLRPLQ</sequence>
<proteinExistence type="predicted"/>
<name>A0A6U7LS46_9EUKA</name>
<accession>A0A6U7LS46</accession>